<dbReference type="SUPFAM" id="SSF54184">
    <property type="entry name" value="Penicillin-binding protein 2x (pbp-2x), c-terminal domain"/>
    <property type="match status" value="1"/>
</dbReference>
<comment type="catalytic activity">
    <reaction evidence="8">
        <text>L-seryl-[protein] + ATP = O-phospho-L-seryl-[protein] + ADP + H(+)</text>
        <dbReference type="Rhea" id="RHEA:17989"/>
        <dbReference type="Rhea" id="RHEA-COMP:9863"/>
        <dbReference type="Rhea" id="RHEA-COMP:11604"/>
        <dbReference type="ChEBI" id="CHEBI:15378"/>
        <dbReference type="ChEBI" id="CHEBI:29999"/>
        <dbReference type="ChEBI" id="CHEBI:30616"/>
        <dbReference type="ChEBI" id="CHEBI:83421"/>
        <dbReference type="ChEBI" id="CHEBI:456216"/>
        <dbReference type="EC" id="2.7.11.1"/>
    </reaction>
</comment>
<dbReference type="InterPro" id="IPR008271">
    <property type="entry name" value="Ser/Thr_kinase_AS"/>
</dbReference>
<dbReference type="SUPFAM" id="SSF56112">
    <property type="entry name" value="Protein kinase-like (PK-like)"/>
    <property type="match status" value="1"/>
</dbReference>
<feature type="domain" description="PASTA" evidence="12">
    <location>
        <begin position="492"/>
        <end position="558"/>
    </location>
</feature>
<gene>
    <name evidence="13" type="primary">pknB</name>
    <name evidence="13" type="ORF">FGL95_07460</name>
</gene>
<dbReference type="EMBL" id="VCQU01000002">
    <property type="protein sequence ID" value="NMN94870.1"/>
    <property type="molecule type" value="Genomic_DNA"/>
</dbReference>
<evidence type="ECO:0000256" key="5">
    <source>
        <dbReference type="ARBA" id="ARBA00022777"/>
    </source>
</evidence>
<dbReference type="GO" id="GO:0005524">
    <property type="term" value="F:ATP binding"/>
    <property type="evidence" value="ECO:0007669"/>
    <property type="project" value="UniProtKB-KW"/>
</dbReference>
<feature type="transmembrane region" description="Helical" evidence="10">
    <location>
        <begin position="403"/>
        <end position="423"/>
    </location>
</feature>
<dbReference type="Gene3D" id="3.30.10.20">
    <property type="match status" value="4"/>
</dbReference>
<evidence type="ECO:0000313" key="14">
    <source>
        <dbReference type="Proteomes" id="UP000535543"/>
    </source>
</evidence>
<keyword evidence="10" id="KW-0812">Transmembrane</keyword>
<evidence type="ECO:0000256" key="4">
    <source>
        <dbReference type="ARBA" id="ARBA00022741"/>
    </source>
</evidence>
<dbReference type="FunFam" id="3.30.200.20:FF:000035">
    <property type="entry name" value="Serine/threonine protein kinase Stk1"/>
    <property type="match status" value="1"/>
</dbReference>
<feature type="domain" description="Protein kinase" evidence="11">
    <location>
        <begin position="17"/>
        <end position="275"/>
    </location>
</feature>
<dbReference type="Pfam" id="PF03793">
    <property type="entry name" value="PASTA"/>
    <property type="match status" value="4"/>
</dbReference>
<keyword evidence="4" id="KW-0547">Nucleotide-binding</keyword>
<dbReference type="Gene3D" id="3.30.200.20">
    <property type="entry name" value="Phosphorylase Kinase, domain 1"/>
    <property type="match status" value="1"/>
</dbReference>
<evidence type="ECO:0000256" key="10">
    <source>
        <dbReference type="SAM" id="Phobius"/>
    </source>
</evidence>
<evidence type="ECO:0000259" key="11">
    <source>
        <dbReference type="PROSITE" id="PS50011"/>
    </source>
</evidence>
<dbReference type="Pfam" id="PF00069">
    <property type="entry name" value="Pkinase"/>
    <property type="match status" value="1"/>
</dbReference>
<keyword evidence="10" id="KW-0472">Membrane</keyword>
<dbReference type="PANTHER" id="PTHR43289">
    <property type="entry name" value="MITOGEN-ACTIVATED PROTEIN KINASE KINASE KINASE 20-RELATED"/>
    <property type="match status" value="1"/>
</dbReference>
<name>A0A848KFA2_9NOCA</name>
<feature type="compositionally biased region" description="Low complexity" evidence="9">
    <location>
        <begin position="337"/>
        <end position="356"/>
    </location>
</feature>
<dbReference type="SMART" id="SM00740">
    <property type="entry name" value="PASTA"/>
    <property type="match status" value="4"/>
</dbReference>
<keyword evidence="2" id="KW-0723">Serine/threonine-protein kinase</keyword>
<evidence type="ECO:0000256" key="9">
    <source>
        <dbReference type="SAM" id="MobiDB-lite"/>
    </source>
</evidence>
<dbReference type="EC" id="2.7.11.1" evidence="1"/>
<dbReference type="InterPro" id="IPR000719">
    <property type="entry name" value="Prot_kinase_dom"/>
</dbReference>
<evidence type="ECO:0000256" key="2">
    <source>
        <dbReference type="ARBA" id="ARBA00022527"/>
    </source>
</evidence>
<evidence type="ECO:0000259" key="12">
    <source>
        <dbReference type="PROSITE" id="PS51178"/>
    </source>
</evidence>
<dbReference type="Gene3D" id="1.10.510.10">
    <property type="entry name" value="Transferase(Phosphotransferase) domain 1"/>
    <property type="match status" value="1"/>
</dbReference>
<dbReference type="PROSITE" id="PS00108">
    <property type="entry name" value="PROTEIN_KINASE_ST"/>
    <property type="match status" value="1"/>
</dbReference>
<evidence type="ECO:0000256" key="8">
    <source>
        <dbReference type="ARBA" id="ARBA00048679"/>
    </source>
</evidence>
<reference evidence="13 14" key="2">
    <citation type="submission" date="2020-06" db="EMBL/GenBank/DDBJ databases">
        <title>Antribacter stalactiti gen. nov., sp. nov., a new member of the family Nacardiaceae isolated from a cave.</title>
        <authorList>
            <person name="Kim I.S."/>
        </authorList>
    </citation>
    <scope>NUCLEOTIDE SEQUENCE [LARGE SCALE GENOMIC DNA]</scope>
    <source>
        <strain evidence="13 14">YC2-7</strain>
    </source>
</reference>
<keyword evidence="5 13" id="KW-0418">Kinase</keyword>
<dbReference type="GO" id="GO:0004674">
    <property type="term" value="F:protein serine/threonine kinase activity"/>
    <property type="evidence" value="ECO:0007669"/>
    <property type="project" value="UniProtKB-KW"/>
</dbReference>
<dbReference type="InterPro" id="IPR005543">
    <property type="entry name" value="PASTA_dom"/>
</dbReference>
<feature type="domain" description="PASTA" evidence="12">
    <location>
        <begin position="425"/>
        <end position="491"/>
    </location>
</feature>
<dbReference type="InterPro" id="IPR011009">
    <property type="entry name" value="Kinase-like_dom_sf"/>
</dbReference>
<keyword evidence="14" id="KW-1185">Reference proteome</keyword>
<evidence type="ECO:0000313" key="13">
    <source>
        <dbReference type="EMBL" id="NMN94870.1"/>
    </source>
</evidence>
<protein>
    <recommendedName>
        <fullName evidence="1">non-specific serine/threonine protein kinase</fullName>
        <ecNumber evidence="1">2.7.11.1</ecNumber>
    </recommendedName>
</protein>
<organism evidence="13 14">
    <name type="scientific">Antrihabitans stalactiti</name>
    <dbReference type="NCBI Taxonomy" id="2584121"/>
    <lineage>
        <taxon>Bacteria</taxon>
        <taxon>Bacillati</taxon>
        <taxon>Actinomycetota</taxon>
        <taxon>Actinomycetes</taxon>
        <taxon>Mycobacteriales</taxon>
        <taxon>Nocardiaceae</taxon>
        <taxon>Antrihabitans</taxon>
    </lineage>
</organism>
<evidence type="ECO:0000256" key="6">
    <source>
        <dbReference type="ARBA" id="ARBA00022840"/>
    </source>
</evidence>
<evidence type="ECO:0000256" key="7">
    <source>
        <dbReference type="ARBA" id="ARBA00047899"/>
    </source>
</evidence>
<feature type="domain" description="PASTA" evidence="12">
    <location>
        <begin position="627"/>
        <end position="684"/>
    </location>
</feature>
<sequence>MRADGHGLIGEMLDRRYRVDAPIARGGMSTVYRGLDVRLDRPVAIKVMDAQYAADPKFLSRFEFEARAVARLKHPGLVAVYDQGVDGDLAFLVMELVEGGTLRELLRERGPMPPHAVRAVAEPVLDALGVAHAAGLVHRDVKPENVLISDSGEVKLADFGLVRAIAASSTTSSSVILGTAAYLSPEQVATGVADARSDVYAMGILIFEMLTGRTPFTGDTSLSIAYQRLHNDVPSPSEFIDGVPSEFDDMVLDSTAREPAHRFVNAAAMAAQLRIVARALDLPDYRVPAPQRSAEHASAQFPRQRAAPPTDPLQKQAPPAPRTSTAVAATPAPPAVAPQQQPQHPQQRPHAPTQHTKVFTASTPRHPQLPPSDPGMPSGVLPANDRPYPAYVDTRRKSRRAMYIWLLIVVLLALLVGIAGWWVGSGRYTAVPSIDGLDRTAAVAAIESAGLRAETQNRYSDTVPANAIIGIDPAAGSQILQNSTVALLISLGKPVIPTIGDNESVAAVQKKLKDMTLEPIDGGETFSTKAAVGSVASLDPGPGTTVAVGSKVKVVRSKGAPPVELPDIRNRSEEDARRALEAVGVKVGETKTEFDDGIDGGKTITTDPAPGTAVTAGSEVTLIVSNAVTVPFVIGQSVSSARAKLTDLGLDVNARSDAGFVIGQLPGGGSRVKPGSSVNLVSFP</sequence>
<dbReference type="CDD" id="cd06577">
    <property type="entry name" value="PASTA_pknB"/>
    <property type="match status" value="4"/>
</dbReference>
<dbReference type="SMART" id="SM00220">
    <property type="entry name" value="S_TKc"/>
    <property type="match status" value="1"/>
</dbReference>
<dbReference type="Proteomes" id="UP000535543">
    <property type="component" value="Unassembled WGS sequence"/>
</dbReference>
<feature type="domain" description="PASTA" evidence="12">
    <location>
        <begin position="559"/>
        <end position="626"/>
    </location>
</feature>
<keyword evidence="6" id="KW-0067">ATP-binding</keyword>
<dbReference type="FunFam" id="1.10.510.10:FF:000021">
    <property type="entry name" value="Serine/threonine protein kinase"/>
    <property type="match status" value="1"/>
</dbReference>
<proteinExistence type="predicted"/>
<evidence type="ECO:0000256" key="3">
    <source>
        <dbReference type="ARBA" id="ARBA00022679"/>
    </source>
</evidence>
<dbReference type="NCBIfam" id="NF033483">
    <property type="entry name" value="PknB_PASTA_kin"/>
    <property type="match status" value="1"/>
</dbReference>
<evidence type="ECO:0000256" key="1">
    <source>
        <dbReference type="ARBA" id="ARBA00012513"/>
    </source>
</evidence>
<comment type="catalytic activity">
    <reaction evidence="7">
        <text>L-threonyl-[protein] + ATP = O-phospho-L-threonyl-[protein] + ADP + H(+)</text>
        <dbReference type="Rhea" id="RHEA:46608"/>
        <dbReference type="Rhea" id="RHEA-COMP:11060"/>
        <dbReference type="Rhea" id="RHEA-COMP:11605"/>
        <dbReference type="ChEBI" id="CHEBI:15378"/>
        <dbReference type="ChEBI" id="CHEBI:30013"/>
        <dbReference type="ChEBI" id="CHEBI:30616"/>
        <dbReference type="ChEBI" id="CHEBI:61977"/>
        <dbReference type="ChEBI" id="CHEBI:456216"/>
        <dbReference type="EC" id="2.7.11.1"/>
    </reaction>
</comment>
<dbReference type="CDD" id="cd14014">
    <property type="entry name" value="STKc_PknB_like"/>
    <property type="match status" value="1"/>
</dbReference>
<dbReference type="PANTHER" id="PTHR43289:SF34">
    <property type="entry name" value="SERINE_THREONINE-PROTEIN KINASE YBDM-RELATED"/>
    <property type="match status" value="1"/>
</dbReference>
<comment type="caution">
    <text evidence="13">The sequence shown here is derived from an EMBL/GenBank/DDBJ whole genome shotgun (WGS) entry which is preliminary data.</text>
</comment>
<dbReference type="AlphaFoldDB" id="A0A848KFA2"/>
<dbReference type="GO" id="GO:0045717">
    <property type="term" value="P:negative regulation of fatty acid biosynthetic process"/>
    <property type="evidence" value="ECO:0007669"/>
    <property type="project" value="UniProtKB-ARBA"/>
</dbReference>
<keyword evidence="3" id="KW-0808">Transferase</keyword>
<keyword evidence="10" id="KW-1133">Transmembrane helix</keyword>
<dbReference type="RefSeq" id="WP_169585590.1">
    <property type="nucleotide sequence ID" value="NZ_VCQU01000002.1"/>
</dbReference>
<accession>A0A848KFA2</accession>
<feature type="region of interest" description="Disordered" evidence="9">
    <location>
        <begin position="290"/>
        <end position="382"/>
    </location>
</feature>
<reference evidence="13 14" key="1">
    <citation type="submission" date="2019-05" db="EMBL/GenBank/DDBJ databases">
        <authorList>
            <person name="Lee S.D."/>
        </authorList>
    </citation>
    <scope>NUCLEOTIDE SEQUENCE [LARGE SCALE GENOMIC DNA]</scope>
    <source>
        <strain evidence="13 14">YC2-7</strain>
    </source>
</reference>
<dbReference type="PROSITE" id="PS51178">
    <property type="entry name" value="PASTA"/>
    <property type="match status" value="4"/>
</dbReference>
<dbReference type="PROSITE" id="PS50011">
    <property type="entry name" value="PROTEIN_KINASE_DOM"/>
    <property type="match status" value="1"/>
</dbReference>